<reference evidence="4" key="1">
    <citation type="submission" date="2015-07" db="EMBL/GenBank/DDBJ databases">
        <title>Discovery of a poly(ethylene terephthalate assimilation.</title>
        <authorList>
            <person name="Yoshida S."/>
            <person name="Hiraga K."/>
            <person name="Takehana T."/>
            <person name="Taniguchi I."/>
            <person name="Yamaji H."/>
            <person name="Maeda Y."/>
            <person name="Toyohara K."/>
            <person name="Miyamoto K."/>
            <person name="Kimura Y."/>
            <person name="Oda K."/>
        </authorList>
    </citation>
    <scope>NUCLEOTIDE SEQUENCE [LARGE SCALE GENOMIC DNA]</scope>
    <source>
        <strain evidence="4">NBRC 110686 / TISTR 2288 / 201-F6</strain>
    </source>
</reference>
<protein>
    <recommendedName>
        <fullName evidence="2">Nitroreductase domain-containing protein</fullName>
    </recommendedName>
</protein>
<keyword evidence="4" id="KW-1185">Reference proteome</keyword>
<accession>A0A0K8NTQ0</accession>
<dbReference type="RefSeq" id="WP_082367705.1">
    <property type="nucleotide sequence ID" value="NZ_BBYR01000002.1"/>
</dbReference>
<evidence type="ECO:0000256" key="1">
    <source>
        <dbReference type="SAM" id="MobiDB-lite"/>
    </source>
</evidence>
<evidence type="ECO:0000313" key="3">
    <source>
        <dbReference type="EMBL" id="GAP33738.1"/>
    </source>
</evidence>
<dbReference type="PANTHER" id="PTHR43821:SF1">
    <property type="entry name" value="NAD(P)H NITROREDUCTASE YDJA-RELATED"/>
    <property type="match status" value="1"/>
</dbReference>
<organism evidence="3 4">
    <name type="scientific">Piscinibacter sakaiensis</name>
    <name type="common">Ideonella sakaiensis</name>
    <dbReference type="NCBI Taxonomy" id="1547922"/>
    <lineage>
        <taxon>Bacteria</taxon>
        <taxon>Pseudomonadati</taxon>
        <taxon>Pseudomonadota</taxon>
        <taxon>Betaproteobacteria</taxon>
        <taxon>Burkholderiales</taxon>
        <taxon>Sphaerotilaceae</taxon>
        <taxon>Piscinibacter</taxon>
    </lineage>
</organism>
<dbReference type="AlphaFoldDB" id="A0A0K8NTQ0"/>
<dbReference type="InterPro" id="IPR000415">
    <property type="entry name" value="Nitroreductase-like"/>
</dbReference>
<reference evidence="3 4" key="2">
    <citation type="journal article" date="2016" name="Science">
        <title>A bacterium that degrades and assimilates poly(ethylene terephthalate).</title>
        <authorList>
            <person name="Yoshida S."/>
            <person name="Hiraga K."/>
            <person name="Takehana T."/>
            <person name="Taniguchi I."/>
            <person name="Yamaji H."/>
            <person name="Maeda Y."/>
            <person name="Toyohara K."/>
            <person name="Miyamoto K."/>
            <person name="Kimura Y."/>
            <person name="Oda K."/>
        </authorList>
    </citation>
    <scope>NUCLEOTIDE SEQUENCE [LARGE SCALE GENOMIC DNA]</scope>
    <source>
        <strain evidence="4">NBRC 110686 / TISTR 2288 / 201-F6</strain>
    </source>
</reference>
<dbReference type="InterPro" id="IPR052530">
    <property type="entry name" value="NAD(P)H_nitroreductase"/>
</dbReference>
<dbReference type="PANTHER" id="PTHR43821">
    <property type="entry name" value="NAD(P)H NITROREDUCTASE YDJA-RELATED"/>
    <property type="match status" value="1"/>
</dbReference>
<feature type="region of interest" description="Disordered" evidence="1">
    <location>
        <begin position="1"/>
        <end position="35"/>
    </location>
</feature>
<proteinExistence type="predicted"/>
<dbReference type="Gene3D" id="3.40.109.10">
    <property type="entry name" value="NADH Oxidase"/>
    <property type="match status" value="1"/>
</dbReference>
<dbReference type="SUPFAM" id="SSF55469">
    <property type="entry name" value="FMN-dependent nitroreductase-like"/>
    <property type="match status" value="1"/>
</dbReference>
<evidence type="ECO:0000259" key="2">
    <source>
        <dbReference type="Pfam" id="PF00881"/>
    </source>
</evidence>
<dbReference type="InterPro" id="IPR029479">
    <property type="entry name" value="Nitroreductase"/>
</dbReference>
<dbReference type="Proteomes" id="UP000037660">
    <property type="component" value="Unassembled WGS sequence"/>
</dbReference>
<feature type="compositionally biased region" description="Basic and acidic residues" evidence="1">
    <location>
        <begin position="15"/>
        <end position="27"/>
    </location>
</feature>
<feature type="region of interest" description="Disordered" evidence="1">
    <location>
        <begin position="201"/>
        <end position="224"/>
    </location>
</feature>
<dbReference type="Pfam" id="PF00881">
    <property type="entry name" value="Nitroreductase"/>
    <property type="match status" value="1"/>
</dbReference>
<gene>
    <name evidence="3" type="ORF">ISF6_0993</name>
</gene>
<feature type="domain" description="Nitroreductase" evidence="2">
    <location>
        <begin position="53"/>
        <end position="197"/>
    </location>
</feature>
<feature type="compositionally biased region" description="Pro residues" evidence="1">
    <location>
        <begin position="1"/>
        <end position="14"/>
    </location>
</feature>
<evidence type="ECO:0000313" key="4">
    <source>
        <dbReference type="Proteomes" id="UP000037660"/>
    </source>
</evidence>
<dbReference type="GO" id="GO:0016491">
    <property type="term" value="F:oxidoreductase activity"/>
    <property type="evidence" value="ECO:0007669"/>
    <property type="project" value="InterPro"/>
</dbReference>
<sequence length="224" mass="23447">MPPTTAAFPPPPADPPERRAEPADPARRATAPEVPPALQALVTRQSLGIKHLREPGPDDAALAWMVRAALAAPDHGLLTPFRFRAVRGAARQALADLFVDVARAAGKDEASLAIEAERALRAPVTVAVVARLDWGHPVVPAHEQWVAVGAALGQFLAAAHALGFAGKLLSGRKVREPRIVAAFCGPGETLVGWIALGTATRPPGPRPARPNADTVLDDWVPPAA</sequence>
<name>A0A0K8NTQ0_PISS1</name>
<comment type="caution">
    <text evidence="3">The sequence shown here is derived from an EMBL/GenBank/DDBJ whole genome shotgun (WGS) entry which is preliminary data.</text>
</comment>
<dbReference type="STRING" id="1547922.ISF6_0993"/>
<dbReference type="EMBL" id="BBYR01000002">
    <property type="protein sequence ID" value="GAP33738.1"/>
    <property type="molecule type" value="Genomic_DNA"/>
</dbReference>